<comment type="similarity">
    <text evidence="1">Belongs to the COQ10 family.</text>
</comment>
<sequence length="282" mass="30436">MQIFSGMPQLENPAEQQSENCGRFGHFARNCQNPAGGVAGGFASRAPPPGRALNTSTLPPVKCYRCGGPNHLARDCLAAPGTTLNEGIPTGPAAANVNKSKTCYKCQQEGHIARDCPETEFELYAVVADVASYPQFIPFCVSSRIDKSAFRQAMQEKTVVDAELAVGFLSFQESYVSTVTCIPFKSVHARASSSTPLFNTLSTTWKFQSTASKSSYSNSNSTESKSLEDLSGPTLVTFDLMYEFANPLHAGVSSTFFGQVSKMMIQAFEDRCVKVYGPRSLG</sequence>
<dbReference type="GO" id="GO:0003676">
    <property type="term" value="F:nucleic acid binding"/>
    <property type="evidence" value="ECO:0007669"/>
    <property type="project" value="InterPro"/>
</dbReference>
<dbReference type="InterPro" id="IPR023393">
    <property type="entry name" value="START-like_dom_sf"/>
</dbReference>
<dbReference type="GO" id="GO:0006397">
    <property type="term" value="P:mRNA processing"/>
    <property type="evidence" value="ECO:0007669"/>
    <property type="project" value="UniProtKB-KW"/>
</dbReference>
<evidence type="ECO:0000259" key="6">
    <source>
        <dbReference type="PROSITE" id="PS50158"/>
    </source>
</evidence>
<dbReference type="GO" id="GO:0048039">
    <property type="term" value="F:ubiquinone binding"/>
    <property type="evidence" value="ECO:0007669"/>
    <property type="project" value="InterPro"/>
</dbReference>
<dbReference type="PANTHER" id="PTHR12901">
    <property type="entry name" value="SPERM PROTEIN HOMOLOG"/>
    <property type="match status" value="1"/>
</dbReference>
<protein>
    <recommendedName>
        <fullName evidence="6">CCHC-type domain-containing protein</fullName>
    </recommendedName>
</protein>
<dbReference type="EMBL" id="NHYD01000182">
    <property type="protein sequence ID" value="PPQ94954.1"/>
    <property type="molecule type" value="Genomic_DNA"/>
</dbReference>
<reference evidence="7 8" key="1">
    <citation type="journal article" date="2018" name="Evol. Lett.">
        <title>Horizontal gene cluster transfer increased hallucinogenic mushroom diversity.</title>
        <authorList>
            <person name="Reynolds H.T."/>
            <person name="Vijayakumar V."/>
            <person name="Gluck-Thaler E."/>
            <person name="Korotkin H.B."/>
            <person name="Matheny P.B."/>
            <person name="Slot J.C."/>
        </authorList>
    </citation>
    <scope>NUCLEOTIDE SEQUENCE [LARGE SCALE GENOMIC DNA]</scope>
    <source>
        <strain evidence="7 8">2631</strain>
    </source>
</reference>
<comment type="subunit">
    <text evidence="2">Interacts with coenzyme Q.</text>
</comment>
<keyword evidence="8" id="KW-1185">Reference proteome</keyword>
<dbReference type="STRING" id="93625.A0A409XW17"/>
<dbReference type="GO" id="GO:0008270">
    <property type="term" value="F:zinc ion binding"/>
    <property type="evidence" value="ECO:0007669"/>
    <property type="project" value="UniProtKB-KW"/>
</dbReference>
<evidence type="ECO:0000256" key="2">
    <source>
        <dbReference type="ARBA" id="ARBA00011814"/>
    </source>
</evidence>
<feature type="domain" description="CCHC-type" evidence="6">
    <location>
        <begin position="62"/>
        <end position="76"/>
    </location>
</feature>
<dbReference type="SMART" id="SM00343">
    <property type="entry name" value="ZnF_C2HC"/>
    <property type="match status" value="3"/>
</dbReference>
<keyword evidence="5" id="KW-0863">Zinc-finger</keyword>
<evidence type="ECO:0000256" key="5">
    <source>
        <dbReference type="PROSITE-ProRule" id="PRU00047"/>
    </source>
</evidence>
<evidence type="ECO:0000256" key="4">
    <source>
        <dbReference type="ARBA" id="ARBA00024947"/>
    </source>
</evidence>
<keyword evidence="3" id="KW-0507">mRNA processing</keyword>
<dbReference type="InterPro" id="IPR005031">
    <property type="entry name" value="COQ10_START"/>
</dbReference>
<accession>A0A409XW17</accession>
<dbReference type="InterPro" id="IPR044996">
    <property type="entry name" value="COQ10-like"/>
</dbReference>
<evidence type="ECO:0000256" key="1">
    <source>
        <dbReference type="ARBA" id="ARBA00006885"/>
    </source>
</evidence>
<dbReference type="InterPro" id="IPR001878">
    <property type="entry name" value="Znf_CCHC"/>
</dbReference>
<dbReference type="Pfam" id="PF00098">
    <property type="entry name" value="zf-CCHC"/>
    <property type="match status" value="3"/>
</dbReference>
<dbReference type="SUPFAM" id="SSF57756">
    <property type="entry name" value="Retrovirus zinc finger-like domains"/>
    <property type="match status" value="1"/>
</dbReference>
<keyword evidence="5" id="KW-0862">Zinc</keyword>
<organism evidence="7 8">
    <name type="scientific">Psilocybe cyanescens</name>
    <dbReference type="NCBI Taxonomy" id="93625"/>
    <lineage>
        <taxon>Eukaryota</taxon>
        <taxon>Fungi</taxon>
        <taxon>Dikarya</taxon>
        <taxon>Basidiomycota</taxon>
        <taxon>Agaricomycotina</taxon>
        <taxon>Agaricomycetes</taxon>
        <taxon>Agaricomycetidae</taxon>
        <taxon>Agaricales</taxon>
        <taxon>Agaricineae</taxon>
        <taxon>Strophariaceae</taxon>
        <taxon>Psilocybe</taxon>
    </lineage>
</organism>
<dbReference type="PROSITE" id="PS50158">
    <property type="entry name" value="ZF_CCHC"/>
    <property type="match status" value="2"/>
</dbReference>
<dbReference type="GO" id="GO:0045333">
    <property type="term" value="P:cellular respiration"/>
    <property type="evidence" value="ECO:0007669"/>
    <property type="project" value="InterPro"/>
</dbReference>
<dbReference type="OrthoDB" id="3341596at2759"/>
<dbReference type="Gene3D" id="3.30.530.20">
    <property type="match status" value="1"/>
</dbReference>
<dbReference type="InParanoid" id="A0A409XW17"/>
<comment type="function">
    <text evidence="4">Required for the function of coenzyme Q in the respiratory chain. May serve as a chaperone or may be involved in the transport of Q6 from its site of synthesis to the catalytic sites of the respiratory complexes.</text>
</comment>
<dbReference type="AlphaFoldDB" id="A0A409XW17"/>
<feature type="domain" description="CCHC-type" evidence="6">
    <location>
        <begin position="103"/>
        <end position="118"/>
    </location>
</feature>
<comment type="caution">
    <text evidence="7">The sequence shown here is derived from an EMBL/GenBank/DDBJ whole genome shotgun (WGS) entry which is preliminary data.</text>
</comment>
<proteinExistence type="inferred from homology"/>
<dbReference type="SUPFAM" id="SSF55961">
    <property type="entry name" value="Bet v1-like"/>
    <property type="match status" value="1"/>
</dbReference>
<dbReference type="Proteomes" id="UP000283269">
    <property type="component" value="Unassembled WGS sequence"/>
</dbReference>
<dbReference type="Pfam" id="PF03364">
    <property type="entry name" value="Polyketide_cyc"/>
    <property type="match status" value="1"/>
</dbReference>
<dbReference type="CDD" id="cd07813">
    <property type="entry name" value="COQ10p_like"/>
    <property type="match status" value="1"/>
</dbReference>
<dbReference type="GO" id="GO:0005739">
    <property type="term" value="C:mitochondrion"/>
    <property type="evidence" value="ECO:0007669"/>
    <property type="project" value="TreeGrafter"/>
</dbReference>
<dbReference type="InterPro" id="IPR036875">
    <property type="entry name" value="Znf_CCHC_sf"/>
</dbReference>
<name>A0A409XW17_PSICY</name>
<evidence type="ECO:0000313" key="7">
    <source>
        <dbReference type="EMBL" id="PPQ94954.1"/>
    </source>
</evidence>
<keyword evidence="5" id="KW-0479">Metal-binding</keyword>
<gene>
    <name evidence="7" type="ORF">CVT25_003926</name>
</gene>
<dbReference type="FunCoup" id="A0A409XW17">
    <property type="interactions" value="178"/>
</dbReference>
<dbReference type="PANTHER" id="PTHR12901:SF10">
    <property type="entry name" value="COENZYME Q-BINDING PROTEIN COQ10, MITOCHONDRIAL"/>
    <property type="match status" value="1"/>
</dbReference>
<dbReference type="Gene3D" id="4.10.60.10">
    <property type="entry name" value="Zinc finger, CCHC-type"/>
    <property type="match status" value="2"/>
</dbReference>
<evidence type="ECO:0000256" key="3">
    <source>
        <dbReference type="ARBA" id="ARBA00022664"/>
    </source>
</evidence>
<evidence type="ECO:0000313" key="8">
    <source>
        <dbReference type="Proteomes" id="UP000283269"/>
    </source>
</evidence>